<dbReference type="Gene3D" id="3.40.630.10">
    <property type="entry name" value="Zn peptidases"/>
    <property type="match status" value="1"/>
</dbReference>
<dbReference type="Pfam" id="PF07687">
    <property type="entry name" value="M20_dimer"/>
    <property type="match status" value="1"/>
</dbReference>
<dbReference type="SUPFAM" id="SSF53187">
    <property type="entry name" value="Zn-dependent exopeptidases"/>
    <property type="match status" value="1"/>
</dbReference>
<dbReference type="GO" id="GO:0046657">
    <property type="term" value="P:folic acid catabolic process"/>
    <property type="evidence" value="ECO:0007669"/>
    <property type="project" value="TreeGrafter"/>
</dbReference>
<gene>
    <name evidence="2" type="ORF">SAMN04488559_12323</name>
</gene>
<dbReference type="EMBL" id="FOHA01000023">
    <property type="protein sequence ID" value="SES05537.1"/>
    <property type="molecule type" value="Genomic_DNA"/>
</dbReference>
<dbReference type="GO" id="GO:0016805">
    <property type="term" value="F:dipeptidase activity"/>
    <property type="evidence" value="ECO:0007669"/>
    <property type="project" value="TreeGrafter"/>
</dbReference>
<proteinExistence type="predicted"/>
<dbReference type="Gene3D" id="3.30.70.360">
    <property type="match status" value="1"/>
</dbReference>
<feature type="domain" description="Peptidase M20 dimerisation" evidence="1">
    <location>
        <begin position="197"/>
        <end position="287"/>
    </location>
</feature>
<evidence type="ECO:0000313" key="2">
    <source>
        <dbReference type="EMBL" id="SES05537.1"/>
    </source>
</evidence>
<dbReference type="RefSeq" id="WP_092653883.1">
    <property type="nucleotide sequence ID" value="NZ_FOHA01000023.1"/>
</dbReference>
<name>A0A1H9U8Q6_9LACT</name>
<dbReference type="InterPro" id="IPR052030">
    <property type="entry name" value="Peptidase_M20/M20A_hydrolases"/>
</dbReference>
<dbReference type="STRING" id="142588.SAMN04488559_12323"/>
<keyword evidence="3" id="KW-1185">Reference proteome</keyword>
<sequence length="419" mass="47331">MFFKERFAEMKEIAEKIFDRPELGYKEWETSALVRDFLKKENPQAELETFSSTGIKTYLTTDKPLTMAFIAELDAVYAPSHFNADKETGAAHNCGHFTQVTIALALYAYFMETKIHEDFDYNIAFVFIPAEEYLDLDYRKQLVADGKITYLGGKPEAMKLGVFDGMDFGVCVHSIGEEFARPTIEIDCDLAGFLYKRYHFTGKASHAGFDPFSGVNAYSMSTLFNVAVGLNRQQFRDDQMVRVNPIVMDSDMSTNVVPNHITVGTDLRTKTVEYMQETAHRLDDAAKGSALALNGQVEIETDMGYLPFVQNRYLNTFVKKAFDQSEEIIDIIDDRGGIAAAGDIGDLAFMFPCIQISYGGFEGTIHGDDFKMVDDRFVLEQFPRFLVDVLKEMNGNIDASQLYKRSYAEYEALIQSIAK</sequence>
<accession>A0A1H9U8Q6</accession>
<dbReference type="GO" id="GO:0071713">
    <property type="term" value="F:para-aminobenzoyl-glutamate hydrolase activity"/>
    <property type="evidence" value="ECO:0007669"/>
    <property type="project" value="TreeGrafter"/>
</dbReference>
<dbReference type="InterPro" id="IPR002933">
    <property type="entry name" value="Peptidase_M20"/>
</dbReference>
<dbReference type="PANTHER" id="PTHR30575:SF3">
    <property type="entry name" value="PEPTIDASE M20 DIMERISATION DOMAIN-CONTAINING PROTEIN"/>
    <property type="match status" value="1"/>
</dbReference>
<reference evidence="2 3" key="1">
    <citation type="submission" date="2016-10" db="EMBL/GenBank/DDBJ databases">
        <authorList>
            <person name="de Groot N.N."/>
        </authorList>
    </citation>
    <scope>NUCLEOTIDE SEQUENCE [LARGE SCALE GENOMIC DNA]</scope>
    <source>
        <strain evidence="2 3">DSM 13760</strain>
    </source>
</reference>
<dbReference type="OrthoDB" id="9781032at2"/>
<dbReference type="InterPro" id="IPR011650">
    <property type="entry name" value="Peptidase_M20_dimer"/>
</dbReference>
<dbReference type="GO" id="GO:0005737">
    <property type="term" value="C:cytoplasm"/>
    <property type="evidence" value="ECO:0007669"/>
    <property type="project" value="TreeGrafter"/>
</dbReference>
<dbReference type="InterPro" id="IPR036264">
    <property type="entry name" value="Bact_exopeptidase_dim_dom"/>
</dbReference>
<dbReference type="Proteomes" id="UP000198948">
    <property type="component" value="Unassembled WGS sequence"/>
</dbReference>
<keyword evidence="2" id="KW-0378">Hydrolase</keyword>
<dbReference type="PANTHER" id="PTHR30575">
    <property type="entry name" value="PEPTIDASE M20"/>
    <property type="match status" value="1"/>
</dbReference>
<dbReference type="SUPFAM" id="SSF55031">
    <property type="entry name" value="Bacterial exopeptidase dimerisation domain"/>
    <property type="match status" value="1"/>
</dbReference>
<evidence type="ECO:0000259" key="1">
    <source>
        <dbReference type="Pfam" id="PF07687"/>
    </source>
</evidence>
<dbReference type="AlphaFoldDB" id="A0A1H9U8Q6"/>
<dbReference type="Pfam" id="PF01546">
    <property type="entry name" value="Peptidase_M20"/>
    <property type="match status" value="1"/>
</dbReference>
<organism evidence="2 3">
    <name type="scientific">Isobaculum melis</name>
    <dbReference type="NCBI Taxonomy" id="142588"/>
    <lineage>
        <taxon>Bacteria</taxon>
        <taxon>Bacillati</taxon>
        <taxon>Bacillota</taxon>
        <taxon>Bacilli</taxon>
        <taxon>Lactobacillales</taxon>
        <taxon>Carnobacteriaceae</taxon>
        <taxon>Isobaculum</taxon>
    </lineage>
</organism>
<evidence type="ECO:0000313" key="3">
    <source>
        <dbReference type="Proteomes" id="UP000198948"/>
    </source>
</evidence>
<protein>
    <submittedName>
        <fullName evidence="2">Amidohydrolase</fullName>
    </submittedName>
</protein>